<name>A0A1M5TZH7_9GAMM</name>
<proteinExistence type="predicted"/>
<dbReference type="EMBL" id="FQXG01000003">
    <property type="protein sequence ID" value="SHH56235.1"/>
    <property type="molecule type" value="Genomic_DNA"/>
</dbReference>
<evidence type="ECO:0000313" key="1">
    <source>
        <dbReference type="EMBL" id="SHH56235.1"/>
    </source>
</evidence>
<dbReference type="STRING" id="299255.SAMN02745129_2345"/>
<protein>
    <submittedName>
        <fullName evidence="1">Uncharacterized protein</fullName>
    </submittedName>
</protein>
<dbReference type="AlphaFoldDB" id="A0A1M5TZH7"/>
<dbReference type="RefSeq" id="WP_067655776.1">
    <property type="nucleotide sequence ID" value="NZ_FQXG01000003.1"/>
</dbReference>
<evidence type="ECO:0000313" key="2">
    <source>
        <dbReference type="Proteomes" id="UP000184268"/>
    </source>
</evidence>
<dbReference type="Proteomes" id="UP000184268">
    <property type="component" value="Unassembled WGS sequence"/>
</dbReference>
<keyword evidence="2" id="KW-1185">Reference proteome</keyword>
<gene>
    <name evidence="1" type="ORF">SAMN02745129_2345</name>
</gene>
<sequence length="121" mass="13424">MEWDFKASIKVDDPDTVALAQFLLASLTEKNLAVLQKPISIMLPIDGWRSKTIATLFSPVIVDRLTMLQKAIESGQCQSQTIPALNRQAQRHVVGAAMCELLNKGYRCRLLSLIQPDTVDA</sequence>
<accession>A0A1M5TZH7</accession>
<organism evidence="1 2">
    <name type="scientific">Ferrimonas marina</name>
    <dbReference type="NCBI Taxonomy" id="299255"/>
    <lineage>
        <taxon>Bacteria</taxon>
        <taxon>Pseudomonadati</taxon>
        <taxon>Pseudomonadota</taxon>
        <taxon>Gammaproteobacteria</taxon>
        <taxon>Alteromonadales</taxon>
        <taxon>Ferrimonadaceae</taxon>
        <taxon>Ferrimonas</taxon>
    </lineage>
</organism>
<reference evidence="1 2" key="1">
    <citation type="submission" date="2016-11" db="EMBL/GenBank/DDBJ databases">
        <authorList>
            <person name="Jaros S."/>
            <person name="Januszkiewicz K."/>
            <person name="Wedrychowicz H."/>
        </authorList>
    </citation>
    <scope>NUCLEOTIDE SEQUENCE [LARGE SCALE GENOMIC DNA]</scope>
    <source>
        <strain evidence="1 2">DSM 16917</strain>
    </source>
</reference>